<evidence type="ECO:0000313" key="1">
    <source>
        <dbReference type="EMBL" id="JAH17945.1"/>
    </source>
</evidence>
<protein>
    <submittedName>
        <fullName evidence="1">Uncharacterized protein</fullName>
    </submittedName>
</protein>
<dbReference type="EMBL" id="GBXM01090632">
    <property type="protein sequence ID" value="JAH17945.1"/>
    <property type="molecule type" value="Transcribed_RNA"/>
</dbReference>
<dbReference type="AlphaFoldDB" id="A0A0E9QNS6"/>
<name>A0A0E9QNS6_ANGAN</name>
<sequence>MMDQVLMCPDHSPVAIRESAAVLTFAAQHIRCLGAPPTAVC</sequence>
<reference evidence="1" key="1">
    <citation type="submission" date="2014-11" db="EMBL/GenBank/DDBJ databases">
        <authorList>
            <person name="Amaro Gonzalez C."/>
        </authorList>
    </citation>
    <scope>NUCLEOTIDE SEQUENCE</scope>
</reference>
<organism evidence="1">
    <name type="scientific">Anguilla anguilla</name>
    <name type="common">European freshwater eel</name>
    <name type="synonym">Muraena anguilla</name>
    <dbReference type="NCBI Taxonomy" id="7936"/>
    <lineage>
        <taxon>Eukaryota</taxon>
        <taxon>Metazoa</taxon>
        <taxon>Chordata</taxon>
        <taxon>Craniata</taxon>
        <taxon>Vertebrata</taxon>
        <taxon>Euteleostomi</taxon>
        <taxon>Actinopterygii</taxon>
        <taxon>Neopterygii</taxon>
        <taxon>Teleostei</taxon>
        <taxon>Anguilliformes</taxon>
        <taxon>Anguillidae</taxon>
        <taxon>Anguilla</taxon>
    </lineage>
</organism>
<reference evidence="1" key="2">
    <citation type="journal article" date="2015" name="Fish Shellfish Immunol.">
        <title>Early steps in the European eel (Anguilla anguilla)-Vibrio vulnificus interaction in the gills: Role of the RtxA13 toxin.</title>
        <authorList>
            <person name="Callol A."/>
            <person name="Pajuelo D."/>
            <person name="Ebbesson L."/>
            <person name="Teles M."/>
            <person name="MacKenzie S."/>
            <person name="Amaro C."/>
        </authorList>
    </citation>
    <scope>NUCLEOTIDE SEQUENCE</scope>
</reference>
<accession>A0A0E9QNS6</accession>
<proteinExistence type="predicted"/>